<dbReference type="AlphaFoldDB" id="X0Z1U8"/>
<comment type="caution">
    <text evidence="2">The sequence shown here is derived from an EMBL/GenBank/DDBJ whole genome shotgun (WGS) entry which is preliminary data.</text>
</comment>
<sequence length="133" mass="15393">MPHDFLDEDRSYNWYMAARFIFAGQGMSDKQRNKALHKLVDEKILEPRADKSGWLFTGDDLMAFIEKRNKRLEEVRRQKVDALRRDIQELTKIVQEGQGEKNQLALRQTISLLSKSVEGLATLVSELKEQGEG</sequence>
<evidence type="ECO:0000313" key="2">
    <source>
        <dbReference type="EMBL" id="GAG52522.1"/>
    </source>
</evidence>
<reference evidence="2" key="1">
    <citation type="journal article" date="2014" name="Front. Microbiol.">
        <title>High frequency of phylogenetically diverse reductive dehalogenase-homologous genes in deep subseafloor sedimentary metagenomes.</title>
        <authorList>
            <person name="Kawai M."/>
            <person name="Futagami T."/>
            <person name="Toyoda A."/>
            <person name="Takaki Y."/>
            <person name="Nishi S."/>
            <person name="Hori S."/>
            <person name="Arai W."/>
            <person name="Tsubouchi T."/>
            <person name="Morono Y."/>
            <person name="Uchiyama I."/>
            <person name="Ito T."/>
            <person name="Fujiyama A."/>
            <person name="Inagaki F."/>
            <person name="Takami H."/>
        </authorList>
    </citation>
    <scope>NUCLEOTIDE SEQUENCE</scope>
    <source>
        <strain evidence="2">Expedition CK06-06</strain>
    </source>
</reference>
<organism evidence="2">
    <name type="scientific">marine sediment metagenome</name>
    <dbReference type="NCBI Taxonomy" id="412755"/>
    <lineage>
        <taxon>unclassified sequences</taxon>
        <taxon>metagenomes</taxon>
        <taxon>ecological metagenomes</taxon>
    </lineage>
</organism>
<protein>
    <submittedName>
        <fullName evidence="2">Uncharacterized protein</fullName>
    </submittedName>
</protein>
<dbReference type="EMBL" id="BARS01052262">
    <property type="protein sequence ID" value="GAG52522.1"/>
    <property type="molecule type" value="Genomic_DNA"/>
</dbReference>
<keyword evidence="1" id="KW-0175">Coiled coil</keyword>
<evidence type="ECO:0000256" key="1">
    <source>
        <dbReference type="SAM" id="Coils"/>
    </source>
</evidence>
<proteinExistence type="predicted"/>
<gene>
    <name evidence="2" type="ORF">S01H1_77728</name>
</gene>
<feature type="non-terminal residue" evidence="2">
    <location>
        <position position="133"/>
    </location>
</feature>
<feature type="coiled-coil region" evidence="1">
    <location>
        <begin position="65"/>
        <end position="100"/>
    </location>
</feature>
<accession>X0Z1U8</accession>
<name>X0Z1U8_9ZZZZ</name>